<comment type="caution">
    <text evidence="2">The sequence shown here is derived from an EMBL/GenBank/DDBJ whole genome shotgun (WGS) entry which is preliminary data.</text>
</comment>
<gene>
    <name evidence="2" type="ORF">FYJ85_05450</name>
</gene>
<evidence type="ECO:0008006" key="4">
    <source>
        <dbReference type="Google" id="ProtNLM"/>
    </source>
</evidence>
<keyword evidence="1" id="KW-0812">Transmembrane</keyword>
<reference evidence="2 3" key="1">
    <citation type="submission" date="2019-08" db="EMBL/GenBank/DDBJ databases">
        <title>In-depth cultivation of the pig gut microbiome towards novel bacterial diversity and tailored functional studies.</title>
        <authorList>
            <person name="Wylensek D."/>
            <person name="Hitch T.C.A."/>
            <person name="Clavel T."/>
        </authorList>
    </citation>
    <scope>NUCLEOTIDE SEQUENCE [LARGE SCALE GENOMIC DNA]</scope>
    <source>
        <strain evidence="2 3">BBE-744-WT-12</strain>
    </source>
</reference>
<name>A0A844FYS6_9BACT</name>
<keyword evidence="3" id="KW-1185">Reference proteome</keyword>
<proteinExistence type="predicted"/>
<keyword evidence="1" id="KW-1133">Transmembrane helix</keyword>
<sequence>MSRPYRVSRHNFTLVEMAIAMAILVVVALIIGTASATFYNGYRRSAKVTEQLKAYLAIDRIMDQNIRNLIPFRWSDELEESRLVFEGKTDSLHFVTLRRTYGNDRGALLFVRLRVEDGELVAEYSSYPRLPWEDEGKQEYAREVIAKNVRSIRFLYAEEVDEEIEFEDTWEEDDHEAPPLAIQMTVEWNDGTSERWLRRTAGSGSNSTFGNRQTSGL</sequence>
<protein>
    <recommendedName>
        <fullName evidence="4">Prepilin-type N-terminal cleavage/methylation domain-containing protein</fullName>
    </recommendedName>
</protein>
<dbReference type="EMBL" id="VUNS01000004">
    <property type="protein sequence ID" value="MST96490.1"/>
    <property type="molecule type" value="Genomic_DNA"/>
</dbReference>
<dbReference type="InterPro" id="IPR010055">
    <property type="entry name" value="T2SS_protein-GspJ"/>
</dbReference>
<dbReference type="Pfam" id="PF11612">
    <property type="entry name" value="T2SSJ"/>
    <property type="match status" value="1"/>
</dbReference>
<keyword evidence="1" id="KW-0472">Membrane</keyword>
<dbReference type="RefSeq" id="WP_154417226.1">
    <property type="nucleotide sequence ID" value="NZ_VUNS01000004.1"/>
</dbReference>
<dbReference type="GO" id="GO:0015628">
    <property type="term" value="P:protein secretion by the type II secretion system"/>
    <property type="evidence" value="ECO:0007669"/>
    <property type="project" value="InterPro"/>
</dbReference>
<organism evidence="2 3">
    <name type="scientific">Victivallis lenta</name>
    <dbReference type="NCBI Taxonomy" id="2606640"/>
    <lineage>
        <taxon>Bacteria</taxon>
        <taxon>Pseudomonadati</taxon>
        <taxon>Lentisphaerota</taxon>
        <taxon>Lentisphaeria</taxon>
        <taxon>Victivallales</taxon>
        <taxon>Victivallaceae</taxon>
        <taxon>Victivallis</taxon>
    </lineage>
</organism>
<dbReference type="SUPFAM" id="SSF54523">
    <property type="entry name" value="Pili subunits"/>
    <property type="match status" value="1"/>
</dbReference>
<accession>A0A844FYS6</accession>
<evidence type="ECO:0000313" key="3">
    <source>
        <dbReference type="Proteomes" id="UP000435649"/>
    </source>
</evidence>
<evidence type="ECO:0000313" key="2">
    <source>
        <dbReference type="EMBL" id="MST96490.1"/>
    </source>
</evidence>
<feature type="transmembrane region" description="Helical" evidence="1">
    <location>
        <begin position="12"/>
        <end position="39"/>
    </location>
</feature>
<dbReference type="GO" id="GO:0015627">
    <property type="term" value="C:type II protein secretion system complex"/>
    <property type="evidence" value="ECO:0007669"/>
    <property type="project" value="InterPro"/>
</dbReference>
<dbReference type="InterPro" id="IPR045584">
    <property type="entry name" value="Pilin-like"/>
</dbReference>
<dbReference type="Proteomes" id="UP000435649">
    <property type="component" value="Unassembled WGS sequence"/>
</dbReference>
<dbReference type="AlphaFoldDB" id="A0A844FYS6"/>
<evidence type="ECO:0000256" key="1">
    <source>
        <dbReference type="SAM" id="Phobius"/>
    </source>
</evidence>